<dbReference type="PROSITE" id="PS00903">
    <property type="entry name" value="CYT_DCMP_DEAMINASES_1"/>
    <property type="match status" value="1"/>
</dbReference>
<dbReference type="GO" id="GO:0008270">
    <property type="term" value="F:zinc ion binding"/>
    <property type="evidence" value="ECO:0007669"/>
    <property type="project" value="InterPro"/>
</dbReference>
<evidence type="ECO:0000259" key="7">
    <source>
        <dbReference type="Pfam" id="PF17917"/>
    </source>
</evidence>
<dbReference type="PANTHER" id="PTHR37984:SF5">
    <property type="entry name" value="PROTEIN NYNRIN-LIKE"/>
    <property type="match status" value="1"/>
</dbReference>
<accession>A0A0C2JHX6</accession>
<dbReference type="InterPro" id="IPR041588">
    <property type="entry name" value="Integrase_H2C2"/>
</dbReference>
<gene>
    <name evidence="9" type="ORF">RF11_03821</name>
</gene>
<dbReference type="GO" id="GO:0003964">
    <property type="term" value="F:RNA-directed DNA polymerase activity"/>
    <property type="evidence" value="ECO:0007669"/>
    <property type="project" value="UniProtKB-KW"/>
</dbReference>
<reference evidence="9 10" key="1">
    <citation type="journal article" date="2014" name="Genome Biol. Evol.">
        <title>The genome of the myxosporean Thelohanellus kitauei shows adaptations to nutrient acquisition within its fish host.</title>
        <authorList>
            <person name="Yang Y."/>
            <person name="Xiong J."/>
            <person name="Zhou Z."/>
            <person name="Huo F."/>
            <person name="Miao W."/>
            <person name="Ran C."/>
            <person name="Liu Y."/>
            <person name="Zhang J."/>
            <person name="Feng J."/>
            <person name="Wang M."/>
            <person name="Wang M."/>
            <person name="Wang L."/>
            <person name="Yao B."/>
        </authorList>
    </citation>
    <scope>NUCLEOTIDE SEQUENCE [LARGE SCALE GENOMIC DNA]</scope>
    <source>
        <strain evidence="9">Wuqing</strain>
    </source>
</reference>
<dbReference type="PANTHER" id="PTHR37984">
    <property type="entry name" value="PROTEIN CBG26694"/>
    <property type="match status" value="1"/>
</dbReference>
<feature type="domain" description="Reverse transcriptase RNase H-like" evidence="7">
    <location>
        <begin position="811"/>
        <end position="856"/>
    </location>
</feature>
<evidence type="ECO:0000313" key="10">
    <source>
        <dbReference type="Proteomes" id="UP000031668"/>
    </source>
</evidence>
<dbReference type="Gene3D" id="3.30.70.270">
    <property type="match status" value="3"/>
</dbReference>
<evidence type="ECO:0000313" key="9">
    <source>
        <dbReference type="EMBL" id="KII68913.1"/>
    </source>
</evidence>
<dbReference type="InterPro" id="IPR043502">
    <property type="entry name" value="DNA/RNA_pol_sf"/>
</dbReference>
<dbReference type="GO" id="GO:0004519">
    <property type="term" value="F:endonuclease activity"/>
    <property type="evidence" value="ECO:0007669"/>
    <property type="project" value="UniProtKB-KW"/>
</dbReference>
<name>A0A0C2JHX6_THEKT</name>
<keyword evidence="10" id="KW-1185">Reference proteome</keyword>
<dbReference type="GO" id="GO:0016787">
    <property type="term" value="F:hydrolase activity"/>
    <property type="evidence" value="ECO:0007669"/>
    <property type="project" value="UniProtKB-KW"/>
</dbReference>
<keyword evidence="4" id="KW-0255">Endonuclease</keyword>
<keyword evidence="1" id="KW-0808">Transferase</keyword>
<evidence type="ECO:0000256" key="1">
    <source>
        <dbReference type="ARBA" id="ARBA00022679"/>
    </source>
</evidence>
<dbReference type="InterPro" id="IPR016192">
    <property type="entry name" value="APOBEC/CMP_deaminase_Zn-bd"/>
</dbReference>
<dbReference type="EMBL" id="JWZT01002668">
    <property type="protein sequence ID" value="KII68913.1"/>
    <property type="molecule type" value="Genomic_DNA"/>
</dbReference>
<proteinExistence type="predicted"/>
<dbReference type="CDD" id="cd01647">
    <property type="entry name" value="RT_LTR"/>
    <property type="match status" value="1"/>
</dbReference>
<evidence type="ECO:0000256" key="3">
    <source>
        <dbReference type="ARBA" id="ARBA00022722"/>
    </source>
</evidence>
<feature type="domain" description="Integrase zinc-binding" evidence="8">
    <location>
        <begin position="947"/>
        <end position="1001"/>
    </location>
</feature>
<dbReference type="AlphaFoldDB" id="A0A0C2JHX6"/>
<keyword evidence="5" id="KW-0378">Hydrolase</keyword>
<keyword evidence="2" id="KW-0548">Nucleotidyltransferase</keyword>
<dbReference type="SUPFAM" id="SSF56672">
    <property type="entry name" value="DNA/RNA polymerases"/>
    <property type="match status" value="1"/>
</dbReference>
<dbReference type="Pfam" id="PF17917">
    <property type="entry name" value="RT_RNaseH"/>
    <property type="match status" value="1"/>
</dbReference>
<dbReference type="Gene3D" id="1.10.340.70">
    <property type="match status" value="1"/>
</dbReference>
<evidence type="ECO:0000256" key="4">
    <source>
        <dbReference type="ARBA" id="ARBA00022759"/>
    </source>
</evidence>
<sequence length="1028" mass="118535">MIGESIDDFALEIQKMTEIFEFKYFQDEALSVKFNKAVEMACHIKQATESASKIARDEHEVYKVVQGRQNKAKHYCFTRGEQEHIRRSCPLRHYISKYCRIKGPVEKACGKKNSNHSVEAFKIDSGSLVAFISNGVARSITYNIKTSRHTFISFTRHNLVHIWKSPIDVCKVDKELHFRVFVTEKCPNVLGREWFSHFVDAEDFVVKHITASADAVFRWARFSQRSKRKSSYFWKPRTYFFKPRHLSLYKKGIFDELLDDGVVYADISLMHRLISIHGTSLVLCLLHLATRRGNKNKNKQKITSNDYVLRDSTEKLRYGLNNFNTLDISTISYAEVKVFLSDYHMEIISFLGERFNFQNRQRKLEETGLGSICANDKEQTHSGGIVYSHNDHNMKFQEARKVENSLGGGEKQKSTRHQKWGDCPAKQSKCLAYVLKGHFARICVKSGKVRIMQQAVIQLNRKIDGSDSVSASDISADMGESWFPGNCGSTNIRGYGNFNLPNIGKTLVDVELNSKVLQLPLTITEEDDTPICGLDWNHKLEITHLYLSSFKCEDANPINFIPRMFPFAIRGSVINEINRLVKNDILRICGISNDGYGLSSPIVNILKSDVTKNKYIKNDPFPKFEEIISSLSGGQKFRVLDLKDAYLQLYVDEETKRYLHLSTHMRFYQFQRIPFGISWAPAIFQQYIIIAGPDDETHLKTLELVFEPLNIFGVNIKKNKCRFLENNVNYLGHIIEKEGIHPSENNHESIGFQPSPKNLKEFNSFLEAISYYARFTPMLQDQSSSFYELTKKNVKWIWTEHHEKLYKSLKGMLTFQTHNTGVERPISFASRVLSVSEKNYSTIEKEALAIMFEVKAHTTMGSPSKGGVDNSLADSLSKLPLAHERSNKHLIKIKKQDDVILKAVKRFIKGGWPDNHKIPTKLAPYYKNKDYISVEEDILMFNDRVIIPSTLRQKKVPCFHSSHVEIVAMKSLDRYYVWWPKLNEDFEEMVKTCVPCQQNRQNVCETAISPWNNNGTFWYSIHFEIHNA</sequence>
<dbReference type="Gene3D" id="3.10.10.10">
    <property type="entry name" value="HIV Type 1 Reverse Transcriptase, subunit A, domain 1"/>
    <property type="match status" value="1"/>
</dbReference>
<evidence type="ECO:0000259" key="8">
    <source>
        <dbReference type="Pfam" id="PF17921"/>
    </source>
</evidence>
<evidence type="ECO:0000256" key="6">
    <source>
        <dbReference type="ARBA" id="ARBA00022918"/>
    </source>
</evidence>
<organism evidence="9 10">
    <name type="scientific">Thelohanellus kitauei</name>
    <name type="common">Myxosporean</name>
    <dbReference type="NCBI Taxonomy" id="669202"/>
    <lineage>
        <taxon>Eukaryota</taxon>
        <taxon>Metazoa</taxon>
        <taxon>Cnidaria</taxon>
        <taxon>Myxozoa</taxon>
        <taxon>Myxosporea</taxon>
        <taxon>Bivalvulida</taxon>
        <taxon>Platysporina</taxon>
        <taxon>Myxobolidae</taxon>
        <taxon>Thelohanellus</taxon>
    </lineage>
</organism>
<dbReference type="InterPro" id="IPR050951">
    <property type="entry name" value="Retrovirus_Pol_polyprotein"/>
</dbReference>
<dbReference type="Pfam" id="PF17921">
    <property type="entry name" value="Integrase_H2C2"/>
    <property type="match status" value="1"/>
</dbReference>
<dbReference type="Proteomes" id="UP000031668">
    <property type="component" value="Unassembled WGS sequence"/>
</dbReference>
<comment type="caution">
    <text evidence="9">The sequence shown here is derived from an EMBL/GenBank/DDBJ whole genome shotgun (WGS) entry which is preliminary data.</text>
</comment>
<evidence type="ECO:0000256" key="2">
    <source>
        <dbReference type="ARBA" id="ARBA00022695"/>
    </source>
</evidence>
<dbReference type="InterPro" id="IPR043128">
    <property type="entry name" value="Rev_trsase/Diguanyl_cyclase"/>
</dbReference>
<keyword evidence="6" id="KW-0695">RNA-directed DNA polymerase</keyword>
<evidence type="ECO:0000256" key="5">
    <source>
        <dbReference type="ARBA" id="ARBA00022801"/>
    </source>
</evidence>
<protein>
    <submittedName>
        <fullName evidence="9">Uncharacterized protein</fullName>
    </submittedName>
</protein>
<keyword evidence="3" id="KW-0540">Nuclease</keyword>
<dbReference type="InterPro" id="IPR041373">
    <property type="entry name" value="RT_RNaseH"/>
</dbReference>